<dbReference type="GeneTree" id="ENSGT00940000155489"/>
<dbReference type="GO" id="GO:0060255">
    <property type="term" value="P:regulation of macromolecule metabolic process"/>
    <property type="evidence" value="ECO:0007669"/>
    <property type="project" value="UniProtKB-ARBA"/>
</dbReference>
<dbReference type="PROSITE" id="PS50600">
    <property type="entry name" value="ULP_PROTEASE"/>
    <property type="match status" value="1"/>
</dbReference>
<dbReference type="PANTHER" id="PTHR12606">
    <property type="entry name" value="SENTRIN/SUMO-SPECIFIC PROTEASE"/>
    <property type="match status" value="1"/>
</dbReference>
<keyword evidence="4" id="KW-0788">Thiol protease</keyword>
<evidence type="ECO:0000256" key="5">
    <source>
        <dbReference type="SAM" id="MobiDB-lite"/>
    </source>
</evidence>
<dbReference type="GO" id="GO:0016926">
    <property type="term" value="P:protein desumoylation"/>
    <property type="evidence" value="ECO:0007669"/>
    <property type="project" value="TreeGrafter"/>
</dbReference>
<dbReference type="Pfam" id="PF02902">
    <property type="entry name" value="Peptidase_C48"/>
    <property type="match status" value="1"/>
</dbReference>
<protein>
    <submittedName>
        <fullName evidence="7">SUMO specific peptidase 1</fullName>
    </submittedName>
</protein>
<dbReference type="FunFam" id="3.40.395.10:FF:000001">
    <property type="entry name" value="Sentrin-specific protease 1"/>
    <property type="match status" value="1"/>
</dbReference>
<dbReference type="GO" id="GO:0080090">
    <property type="term" value="P:regulation of primary metabolic process"/>
    <property type="evidence" value="ECO:0007669"/>
    <property type="project" value="UniProtKB-ARBA"/>
</dbReference>
<feature type="region of interest" description="Disordered" evidence="5">
    <location>
        <begin position="13"/>
        <end position="34"/>
    </location>
</feature>
<dbReference type="GO" id="GO:0005634">
    <property type="term" value="C:nucleus"/>
    <property type="evidence" value="ECO:0007669"/>
    <property type="project" value="TreeGrafter"/>
</dbReference>
<keyword evidence="3" id="KW-0378">Hydrolase</keyword>
<evidence type="ECO:0000256" key="1">
    <source>
        <dbReference type="ARBA" id="ARBA00005234"/>
    </source>
</evidence>
<reference evidence="7" key="2">
    <citation type="submission" date="2025-09" db="UniProtKB">
        <authorList>
            <consortium name="Ensembl"/>
        </authorList>
    </citation>
    <scope>IDENTIFICATION</scope>
</reference>
<dbReference type="GO" id="GO:0016929">
    <property type="term" value="F:deSUMOylase activity"/>
    <property type="evidence" value="ECO:0007669"/>
    <property type="project" value="TreeGrafter"/>
</dbReference>
<keyword evidence="8" id="KW-1185">Reference proteome</keyword>
<evidence type="ECO:0000256" key="2">
    <source>
        <dbReference type="ARBA" id="ARBA00022670"/>
    </source>
</evidence>
<evidence type="ECO:0000313" key="7">
    <source>
        <dbReference type="Ensembl" id="ENSSLUP00000054579.1"/>
    </source>
</evidence>
<dbReference type="Proteomes" id="UP000694568">
    <property type="component" value="Unplaced"/>
</dbReference>
<evidence type="ECO:0000256" key="4">
    <source>
        <dbReference type="ARBA" id="ARBA00022807"/>
    </source>
</evidence>
<gene>
    <name evidence="7" type="primary">senp1</name>
</gene>
<evidence type="ECO:0000313" key="8">
    <source>
        <dbReference type="Proteomes" id="UP000694568"/>
    </source>
</evidence>
<evidence type="ECO:0000259" key="6">
    <source>
        <dbReference type="PROSITE" id="PS50600"/>
    </source>
</evidence>
<feature type="compositionally biased region" description="Pro residues" evidence="5">
    <location>
        <begin position="20"/>
        <end position="31"/>
    </location>
</feature>
<dbReference type="PANTHER" id="PTHR12606:SF30">
    <property type="entry name" value="SENTRIN-SPECIFIC PROTEASE 1"/>
    <property type="match status" value="1"/>
</dbReference>
<dbReference type="InterPro" id="IPR038765">
    <property type="entry name" value="Papain-like_cys_pep_sf"/>
</dbReference>
<reference evidence="7" key="1">
    <citation type="submission" date="2025-08" db="UniProtKB">
        <authorList>
            <consortium name="Ensembl"/>
        </authorList>
    </citation>
    <scope>IDENTIFICATION</scope>
</reference>
<dbReference type="SUPFAM" id="SSF54001">
    <property type="entry name" value="Cysteine proteinases"/>
    <property type="match status" value="1"/>
</dbReference>
<sequence>VATWMRNNVSPALRNILPASPGPPPGEPQPQPSTSCELLSVDDVLIITPSFCVCSLYSGVANNSCTSMYEKTFPIKVVQSPTHSTSSGRMHNARPCSTAQESVCDEEKEVYRQLLTMVSGGQSSFLHNGSSHAIVRSHRDLYVSNTKTVDFNRAIFKLLIKCKGKQGGKKGVLSGFSHRPVEGSKINSSVIFIHNTFLCLYSVPCFQAELWIKELTSMYDSRARERRRQIEEQEALAAQLLRQRLSEEGHRSPDVEVHVRVPLEKEVPLTLVIEEPKPLEEEPEFPELTEEMEAEVNRGLRRGNHEVLSEGFGLSLTRKDLQTLSNLNWLNDEVINFYMNLLVERSKDPSLPSVNTFNTFFYPKLRSSGYSAVRRWTKKMDIFSKDILLVPVHLGVHWCLSVVDFRKKAIMYFDSMGGNNDEACTILFEYLQQESKDKKGKELDTSGWTLHSKKRNEIPQQMNGSDCGMFTCKYADYITKDKPITFTQKHMPYFRKRMVWELLNHKLL</sequence>
<dbReference type="AlphaFoldDB" id="A0A8D0AIQ2"/>
<keyword evidence="2" id="KW-0645">Protease</keyword>
<organism evidence="7 8">
    <name type="scientific">Sander lucioperca</name>
    <name type="common">Pike-perch</name>
    <name type="synonym">Perca lucioperca</name>
    <dbReference type="NCBI Taxonomy" id="283035"/>
    <lineage>
        <taxon>Eukaryota</taxon>
        <taxon>Metazoa</taxon>
        <taxon>Chordata</taxon>
        <taxon>Craniata</taxon>
        <taxon>Vertebrata</taxon>
        <taxon>Euteleostomi</taxon>
        <taxon>Actinopterygii</taxon>
        <taxon>Neopterygii</taxon>
        <taxon>Teleostei</taxon>
        <taxon>Neoteleostei</taxon>
        <taxon>Acanthomorphata</taxon>
        <taxon>Eupercaria</taxon>
        <taxon>Perciformes</taxon>
        <taxon>Percoidei</taxon>
        <taxon>Percidae</taxon>
        <taxon>Luciopercinae</taxon>
        <taxon>Sander</taxon>
    </lineage>
</organism>
<dbReference type="Ensembl" id="ENSSLUT00000056183.1">
    <property type="protein sequence ID" value="ENSSLUP00000054579.1"/>
    <property type="gene ID" value="ENSSLUG00000023531.1"/>
</dbReference>
<comment type="similarity">
    <text evidence="1">Belongs to the peptidase C48 family.</text>
</comment>
<name>A0A8D0AIQ2_SANLU</name>
<proteinExistence type="inferred from homology"/>
<accession>A0A8D0AIQ2</accession>
<dbReference type="InterPro" id="IPR003653">
    <property type="entry name" value="Peptidase_C48_C"/>
</dbReference>
<dbReference type="Gene3D" id="3.40.395.10">
    <property type="entry name" value="Adenoviral Proteinase, Chain A"/>
    <property type="match status" value="1"/>
</dbReference>
<dbReference type="GO" id="GO:0006508">
    <property type="term" value="P:proteolysis"/>
    <property type="evidence" value="ECO:0007669"/>
    <property type="project" value="UniProtKB-KW"/>
</dbReference>
<evidence type="ECO:0000256" key="3">
    <source>
        <dbReference type="ARBA" id="ARBA00022801"/>
    </source>
</evidence>
<feature type="domain" description="Ubiquitin-like protease family profile" evidence="6">
    <location>
        <begin position="314"/>
        <end position="478"/>
    </location>
</feature>